<dbReference type="PANTHER" id="PTHR43130">
    <property type="entry name" value="ARAC-FAMILY TRANSCRIPTIONAL REGULATOR"/>
    <property type="match status" value="1"/>
</dbReference>
<reference evidence="1" key="1">
    <citation type="submission" date="2020-04" db="EMBL/GenBank/DDBJ databases">
        <title>Analysis of mating type loci in Filobasidium floriforme.</title>
        <authorList>
            <person name="Nowrousian M."/>
        </authorList>
    </citation>
    <scope>NUCLEOTIDE SEQUENCE</scope>
    <source>
        <strain evidence="1">CBS 6242</strain>
    </source>
</reference>
<accession>A0A8K0JHS8</accession>
<evidence type="ECO:0008006" key="3">
    <source>
        <dbReference type="Google" id="ProtNLM"/>
    </source>
</evidence>
<dbReference type="Proteomes" id="UP000812966">
    <property type="component" value="Unassembled WGS sequence"/>
</dbReference>
<organism evidence="1 2">
    <name type="scientific">Filobasidium floriforme</name>
    <dbReference type="NCBI Taxonomy" id="5210"/>
    <lineage>
        <taxon>Eukaryota</taxon>
        <taxon>Fungi</taxon>
        <taxon>Dikarya</taxon>
        <taxon>Basidiomycota</taxon>
        <taxon>Agaricomycotina</taxon>
        <taxon>Tremellomycetes</taxon>
        <taxon>Filobasidiales</taxon>
        <taxon>Filobasidiaceae</taxon>
        <taxon>Filobasidium</taxon>
    </lineage>
</organism>
<proteinExistence type="predicted"/>
<dbReference type="InterPro" id="IPR029062">
    <property type="entry name" value="Class_I_gatase-like"/>
</dbReference>
<name>A0A8K0JHS8_9TREE</name>
<evidence type="ECO:0000313" key="2">
    <source>
        <dbReference type="Proteomes" id="UP000812966"/>
    </source>
</evidence>
<gene>
    <name evidence="1" type="ORF">FFLO_04960</name>
</gene>
<evidence type="ECO:0000313" key="1">
    <source>
        <dbReference type="EMBL" id="KAG7530534.1"/>
    </source>
</evidence>
<sequence length="182" mass="19494">MSSSPKHLNVGVVLFPIALPLESVHPTTLFFTLEKNGVLSSDPPSHTLKTIYLGPTLVPIELAGGMFLTPNKTFDEALEAEGEEKLDVILIPGGRGARLGPGNAEARAFEATAEHGVEWVPKARYVHSNKFWTASGVSAGMDMACAWIESLIGAKDAERVQAWAEYTAAGKDDDPWAAKHGL</sequence>
<keyword evidence="2" id="KW-1185">Reference proteome</keyword>
<protein>
    <recommendedName>
        <fullName evidence="3">DJ-1/PfpI domain-containing protein</fullName>
    </recommendedName>
</protein>
<dbReference type="SUPFAM" id="SSF52317">
    <property type="entry name" value="Class I glutamine amidotransferase-like"/>
    <property type="match status" value="1"/>
</dbReference>
<dbReference type="InterPro" id="IPR052158">
    <property type="entry name" value="INH-QAR"/>
</dbReference>
<dbReference type="AlphaFoldDB" id="A0A8K0JHS8"/>
<comment type="caution">
    <text evidence="1">The sequence shown here is derived from an EMBL/GenBank/DDBJ whole genome shotgun (WGS) entry which is preliminary data.</text>
</comment>
<dbReference type="Gene3D" id="3.40.50.880">
    <property type="match status" value="2"/>
</dbReference>
<dbReference type="EMBL" id="JABELV010000115">
    <property type="protein sequence ID" value="KAG7530534.1"/>
    <property type="molecule type" value="Genomic_DNA"/>
</dbReference>
<dbReference type="PANTHER" id="PTHR43130:SF15">
    <property type="entry name" value="THIJ_PFPI FAMILY PROTEIN (AFU_ORTHOLOGUE AFUA_5G14240)"/>
    <property type="match status" value="1"/>
</dbReference>